<evidence type="ECO:0000259" key="2">
    <source>
        <dbReference type="Pfam" id="PF00536"/>
    </source>
</evidence>
<reference evidence="3 4" key="1">
    <citation type="submission" date="2024-10" db="EMBL/GenBank/DDBJ databases">
        <title>Updated reference genomes for cyclostephanoid diatoms.</title>
        <authorList>
            <person name="Roberts W.R."/>
            <person name="Alverson A.J."/>
        </authorList>
    </citation>
    <scope>NUCLEOTIDE SEQUENCE [LARGE SCALE GENOMIC DNA]</scope>
    <source>
        <strain evidence="3 4">AJA228-03</strain>
    </source>
</reference>
<dbReference type="Pfam" id="PF00536">
    <property type="entry name" value="SAM_1"/>
    <property type="match status" value="1"/>
</dbReference>
<name>A0ABD3RHP2_9STRA</name>
<feature type="compositionally biased region" description="Basic and acidic residues" evidence="1">
    <location>
        <begin position="215"/>
        <end position="249"/>
    </location>
</feature>
<evidence type="ECO:0000313" key="4">
    <source>
        <dbReference type="Proteomes" id="UP001530377"/>
    </source>
</evidence>
<dbReference type="InterPro" id="IPR013761">
    <property type="entry name" value="SAM/pointed_sf"/>
</dbReference>
<dbReference type="AlphaFoldDB" id="A0ABD3RHP2"/>
<accession>A0ABD3RHP2</accession>
<feature type="compositionally biased region" description="Acidic residues" evidence="1">
    <location>
        <begin position="651"/>
        <end position="668"/>
    </location>
</feature>
<dbReference type="InterPro" id="IPR001660">
    <property type="entry name" value="SAM"/>
</dbReference>
<feature type="region of interest" description="Disordered" evidence="1">
    <location>
        <begin position="588"/>
        <end position="671"/>
    </location>
</feature>
<feature type="region of interest" description="Disordered" evidence="1">
    <location>
        <begin position="1"/>
        <end position="34"/>
    </location>
</feature>
<evidence type="ECO:0000256" key="1">
    <source>
        <dbReference type="SAM" id="MobiDB-lite"/>
    </source>
</evidence>
<comment type="caution">
    <text evidence="3">The sequence shown here is derived from an EMBL/GenBank/DDBJ whole genome shotgun (WGS) entry which is preliminary data.</text>
</comment>
<dbReference type="Gene3D" id="1.10.150.50">
    <property type="entry name" value="Transcription Factor, Ets-1"/>
    <property type="match status" value="1"/>
</dbReference>
<dbReference type="SUPFAM" id="SSF47769">
    <property type="entry name" value="SAM/Pointed domain"/>
    <property type="match status" value="1"/>
</dbReference>
<feature type="compositionally biased region" description="Low complexity" evidence="1">
    <location>
        <begin position="588"/>
        <end position="598"/>
    </location>
</feature>
<sequence>MSTKALSAPTGPSKQGRSTRPSSEPPVSSSGRDELHSFLHGELRISNEVADLYCNSLIQNGYDDVASLQDATDQDLKELGVKIGHIRRIKRAVFSSCARSERRTSSGGGTRMMPALSLEITEEGVSRKLTEESLLSEYARQEMTNYTPPRRDRTADMDLVTAKELLIRKQAEKIAALEAKLADTSINSDLDDESRSHANESSRVGSADGQSKKLTPGERLELHRQRKLEENKYKEKSGMWDAPPPKENDANITKKISENDDLVIKLSSDRIRRKKIEEVEKKVKMVKKAQVDDAVGLSSNGRPNPQSSNGHKQDDSSSIRIRKPVSCATCGSTRDCEPDVDNPGTYYCASCWDQYDGAYDEPATRNHVVCSQPGSKNNASNEKDPIHHALWIVHDNPQLGDKIVYSGPKKMECMLETKEPGKKNCVRIIMGDIDFIGKVKDAGIGRVGARETEIGTECIRLRNAKGFYVDHNLAASRLSKDKSVYEFHLGAENAHVLTGEFASMTVAEFFKDCNGAIDVILDPQKDVGGWYPQREAGDGGRRVAPQFRSKGVGYIRLGDDMSENGLAFLSSNACSTFLSSTNKMATPANSAVSNAAKSSKNKEDSEESAPKVLPPAAKPVSMKKEQKVEALPTAPRGKPKLAHQPTPSQQDESDDASSEDESDDEEGNVTDLLKQLQSPEEANMKWKDKAELLSQLGKRAAKPDASSSRSAALTVIEDTISGKNVNIHVLRSSLIAVGMIGVAMGGDLVSQLSWKTIMIESLKQLKNKQCSSVAKTVLAQLHGKSFTLSNSMDCVAHVLGIGKAASAPKPRQSGTNASNASCIEVFEWLAEAVERERSMDVIDPMLDESGLGMLINLFYSHADHRDQKCRKSVMDGLLHSVLYGVQRLDMELARAMSMCSGLKETNPKGWNQLLSSVKNVIERGR</sequence>
<feature type="compositionally biased region" description="Polar residues" evidence="1">
    <location>
        <begin position="1"/>
        <end position="30"/>
    </location>
</feature>
<dbReference type="EMBL" id="JALLPB020000270">
    <property type="protein sequence ID" value="KAL3811291.1"/>
    <property type="molecule type" value="Genomic_DNA"/>
</dbReference>
<feature type="region of interest" description="Disordered" evidence="1">
    <location>
        <begin position="188"/>
        <end position="254"/>
    </location>
</feature>
<feature type="region of interest" description="Disordered" evidence="1">
    <location>
        <begin position="291"/>
        <end position="319"/>
    </location>
</feature>
<keyword evidence="4" id="KW-1185">Reference proteome</keyword>
<protein>
    <recommendedName>
        <fullName evidence="2">SAM domain-containing protein</fullName>
    </recommendedName>
</protein>
<proteinExistence type="predicted"/>
<feature type="domain" description="SAM" evidence="2">
    <location>
        <begin position="53"/>
        <end position="93"/>
    </location>
</feature>
<evidence type="ECO:0000313" key="3">
    <source>
        <dbReference type="EMBL" id="KAL3811291.1"/>
    </source>
</evidence>
<feature type="compositionally biased region" description="Polar residues" evidence="1">
    <location>
        <begin position="297"/>
        <end position="310"/>
    </location>
</feature>
<gene>
    <name evidence="3" type="ORF">ACHAXA_009291</name>
</gene>
<dbReference type="Proteomes" id="UP001530377">
    <property type="component" value="Unassembled WGS sequence"/>
</dbReference>
<organism evidence="3 4">
    <name type="scientific">Cyclostephanos tholiformis</name>
    <dbReference type="NCBI Taxonomy" id="382380"/>
    <lineage>
        <taxon>Eukaryota</taxon>
        <taxon>Sar</taxon>
        <taxon>Stramenopiles</taxon>
        <taxon>Ochrophyta</taxon>
        <taxon>Bacillariophyta</taxon>
        <taxon>Coscinodiscophyceae</taxon>
        <taxon>Thalassiosirophycidae</taxon>
        <taxon>Stephanodiscales</taxon>
        <taxon>Stephanodiscaceae</taxon>
        <taxon>Cyclostephanos</taxon>
    </lineage>
</organism>
<feature type="compositionally biased region" description="Polar residues" evidence="1">
    <location>
        <begin position="201"/>
        <end position="213"/>
    </location>
</feature>